<feature type="transmembrane region" description="Helical" evidence="8">
    <location>
        <begin position="404"/>
        <end position="429"/>
    </location>
</feature>
<name>A0AAF3EXA8_9BILA</name>
<feature type="domain" description="Palmitoyltransferase DHHC" evidence="11">
    <location>
        <begin position="360"/>
        <end position="483"/>
    </location>
</feature>
<dbReference type="InterPro" id="IPR036770">
    <property type="entry name" value="Ankyrin_rpt-contain_sf"/>
</dbReference>
<dbReference type="PANTHER" id="PTHR24161:SF85">
    <property type="entry name" value="PALMITOYLTRANSFERASE HIP14"/>
    <property type="match status" value="1"/>
</dbReference>
<feature type="repeat" description="ANK" evidence="7">
    <location>
        <begin position="120"/>
        <end position="153"/>
    </location>
</feature>
<comment type="similarity">
    <text evidence="8">Belongs to the DHHC palmitoyltransferase family.</text>
</comment>
<keyword evidence="6 8" id="KW-0472">Membrane</keyword>
<dbReference type="SUPFAM" id="SSF48403">
    <property type="entry name" value="Ankyrin repeat"/>
    <property type="match status" value="1"/>
</dbReference>
<dbReference type="PROSITE" id="PS50297">
    <property type="entry name" value="ANK_REP_REGION"/>
    <property type="match status" value="2"/>
</dbReference>
<evidence type="ECO:0000256" key="9">
    <source>
        <dbReference type="SAM" id="MobiDB-lite"/>
    </source>
</evidence>
<feature type="compositionally biased region" description="Acidic residues" evidence="9">
    <location>
        <begin position="533"/>
        <end position="546"/>
    </location>
</feature>
<keyword evidence="4 8" id="KW-1133">Transmembrane helix</keyword>
<evidence type="ECO:0000259" key="11">
    <source>
        <dbReference type="Pfam" id="PF01529"/>
    </source>
</evidence>
<evidence type="ECO:0000256" key="3">
    <source>
        <dbReference type="ARBA" id="ARBA00022737"/>
    </source>
</evidence>
<evidence type="ECO:0000256" key="4">
    <source>
        <dbReference type="ARBA" id="ARBA00022989"/>
    </source>
</evidence>
<accession>A0AAF3EXA8</accession>
<dbReference type="Pfam" id="PF13606">
    <property type="entry name" value="Ank_3"/>
    <property type="match status" value="1"/>
</dbReference>
<feature type="transmembrane region" description="Helical" evidence="8">
    <location>
        <begin position="312"/>
        <end position="329"/>
    </location>
</feature>
<keyword evidence="5 7" id="KW-0040">ANK repeat</keyword>
<evidence type="ECO:0000256" key="2">
    <source>
        <dbReference type="ARBA" id="ARBA00022692"/>
    </source>
</evidence>
<feature type="region of interest" description="Disordered" evidence="9">
    <location>
        <begin position="518"/>
        <end position="546"/>
    </location>
</feature>
<feature type="transmembrane region" description="Helical" evidence="8">
    <location>
        <begin position="239"/>
        <end position="272"/>
    </location>
</feature>
<dbReference type="Pfam" id="PF12796">
    <property type="entry name" value="Ank_2"/>
    <property type="match status" value="1"/>
</dbReference>
<dbReference type="WBParaSite" id="MBELARI_LOCUS18846">
    <property type="protein sequence ID" value="MBELARI_LOCUS18846"/>
    <property type="gene ID" value="MBELARI_LOCUS18846"/>
</dbReference>
<dbReference type="SMART" id="SM00248">
    <property type="entry name" value="ANK"/>
    <property type="match status" value="5"/>
</dbReference>
<dbReference type="Gene3D" id="1.25.40.20">
    <property type="entry name" value="Ankyrin repeat-containing domain"/>
    <property type="match status" value="1"/>
</dbReference>
<protein>
    <recommendedName>
        <fullName evidence="8">Palmitoyltransferase</fullName>
        <ecNumber evidence="8">2.3.1.225</ecNumber>
    </recommendedName>
</protein>
<dbReference type="Proteomes" id="UP000887575">
    <property type="component" value="Unassembled WGS sequence"/>
</dbReference>
<keyword evidence="3" id="KW-0677">Repeat</keyword>
<dbReference type="PROSITE" id="PS50216">
    <property type="entry name" value="DHHC"/>
    <property type="match status" value="1"/>
</dbReference>
<sequence length="546" mass="60707">MLILLFVCLCVDRGPPDGRSGPAAWLDPSAMDVDNCSLLHWAAINNRIKVVEKLLSLGVNPNVLGQIGSAVLLVKAGAVCNIRDTQGYCPLHLAVQNTHVAISAYLLAKFPDCRDFTDNAGMTALMWAAYRCYQLFPLRLIIESGANLNVQESLQGNTALHLAAQERNFTAIRELLDAGADATIKNKQHETPMDIAANNRHQKIQKMLKKGLRKQGVEPTTICDRLRDSPSNMNRFHFAVPFIGFGAAILYFQFIHWAAALGLTAITAFILYYSLGEFSVQHSYLPVGVTIAEPLAMVHAWCLYVYPFVPWYLQIAFFISVASVFYTLARISLGDPGRIKPNANKMDFLVEQIEKDALTYFCFSCYVNRPNHSKHCSVCDSCVRGFDHHCPWLAQCVTLSNMRLFLGFVTSVLVCSIIYGLACLLFIVAELRDSSFDLVLQRYCWIFLTGILAGFHIFFMGTLFTVQCVNFIEGETTNSRMKKGKASGGHGHHGHSHSGGECCRRIFRLFLVCCEAKGSGNKQRPESSALLNSEDDAESSEELMEI</sequence>
<dbReference type="InterPro" id="IPR002110">
    <property type="entry name" value="Ankyrin_rpt"/>
</dbReference>
<feature type="transmembrane region" description="Helical" evidence="8">
    <location>
        <begin position="284"/>
        <end position="306"/>
    </location>
</feature>
<dbReference type="EC" id="2.3.1.225" evidence="8"/>
<evidence type="ECO:0000256" key="5">
    <source>
        <dbReference type="ARBA" id="ARBA00023043"/>
    </source>
</evidence>
<dbReference type="GO" id="GO:0019706">
    <property type="term" value="F:protein-cysteine S-palmitoyltransferase activity"/>
    <property type="evidence" value="ECO:0007669"/>
    <property type="project" value="UniProtKB-EC"/>
</dbReference>
<keyword evidence="8" id="KW-0012">Acyltransferase</keyword>
<dbReference type="PROSITE" id="PS50088">
    <property type="entry name" value="ANK_REPEAT"/>
    <property type="match status" value="3"/>
</dbReference>
<proteinExistence type="inferred from homology"/>
<evidence type="ECO:0000256" key="10">
    <source>
        <dbReference type="SAM" id="SignalP"/>
    </source>
</evidence>
<comment type="catalytic activity">
    <reaction evidence="8">
        <text>L-cysteinyl-[protein] + hexadecanoyl-CoA = S-hexadecanoyl-L-cysteinyl-[protein] + CoA</text>
        <dbReference type="Rhea" id="RHEA:36683"/>
        <dbReference type="Rhea" id="RHEA-COMP:10131"/>
        <dbReference type="Rhea" id="RHEA-COMP:11032"/>
        <dbReference type="ChEBI" id="CHEBI:29950"/>
        <dbReference type="ChEBI" id="CHEBI:57287"/>
        <dbReference type="ChEBI" id="CHEBI:57379"/>
        <dbReference type="ChEBI" id="CHEBI:74151"/>
        <dbReference type="EC" id="2.3.1.225"/>
    </reaction>
</comment>
<keyword evidence="2 8" id="KW-0812">Transmembrane</keyword>
<dbReference type="PANTHER" id="PTHR24161">
    <property type="entry name" value="ANK_REP_REGION DOMAIN-CONTAINING PROTEIN-RELATED"/>
    <property type="match status" value="1"/>
</dbReference>
<feature type="repeat" description="ANK" evidence="7">
    <location>
        <begin position="34"/>
        <end position="66"/>
    </location>
</feature>
<feature type="signal peptide" evidence="10">
    <location>
        <begin position="1"/>
        <end position="18"/>
    </location>
</feature>
<evidence type="ECO:0000256" key="7">
    <source>
        <dbReference type="PROSITE-ProRule" id="PRU00023"/>
    </source>
</evidence>
<dbReference type="InterPro" id="IPR001594">
    <property type="entry name" value="Palmitoyltrfase_DHHC"/>
</dbReference>
<evidence type="ECO:0000256" key="1">
    <source>
        <dbReference type="ARBA" id="ARBA00004141"/>
    </source>
</evidence>
<comment type="domain">
    <text evidence="8">The DHHC domain is required for palmitoyltransferase activity.</text>
</comment>
<keyword evidence="8" id="KW-0808">Transferase</keyword>
<evidence type="ECO:0000313" key="12">
    <source>
        <dbReference type="Proteomes" id="UP000887575"/>
    </source>
</evidence>
<feature type="transmembrane region" description="Helical" evidence="8">
    <location>
        <begin position="445"/>
        <end position="472"/>
    </location>
</feature>
<evidence type="ECO:0000256" key="6">
    <source>
        <dbReference type="ARBA" id="ARBA00023136"/>
    </source>
</evidence>
<dbReference type="Pfam" id="PF01529">
    <property type="entry name" value="DHHC"/>
    <property type="match status" value="1"/>
</dbReference>
<dbReference type="GO" id="GO:0016020">
    <property type="term" value="C:membrane"/>
    <property type="evidence" value="ECO:0007669"/>
    <property type="project" value="UniProtKB-SubCell"/>
</dbReference>
<feature type="repeat" description="ANK" evidence="7">
    <location>
        <begin position="155"/>
        <end position="187"/>
    </location>
</feature>
<organism evidence="12 13">
    <name type="scientific">Mesorhabditis belari</name>
    <dbReference type="NCBI Taxonomy" id="2138241"/>
    <lineage>
        <taxon>Eukaryota</taxon>
        <taxon>Metazoa</taxon>
        <taxon>Ecdysozoa</taxon>
        <taxon>Nematoda</taxon>
        <taxon>Chromadorea</taxon>
        <taxon>Rhabditida</taxon>
        <taxon>Rhabditina</taxon>
        <taxon>Rhabditomorpha</taxon>
        <taxon>Rhabditoidea</taxon>
        <taxon>Rhabditidae</taxon>
        <taxon>Mesorhabditinae</taxon>
        <taxon>Mesorhabditis</taxon>
    </lineage>
</organism>
<reference evidence="13" key="1">
    <citation type="submission" date="2024-02" db="UniProtKB">
        <authorList>
            <consortium name="WormBaseParasite"/>
        </authorList>
    </citation>
    <scope>IDENTIFICATION</scope>
</reference>
<feature type="chain" id="PRO_5041912461" description="Palmitoyltransferase" evidence="10">
    <location>
        <begin position="19"/>
        <end position="546"/>
    </location>
</feature>
<evidence type="ECO:0000256" key="8">
    <source>
        <dbReference type="RuleBase" id="RU079119"/>
    </source>
</evidence>
<keyword evidence="12" id="KW-1185">Reference proteome</keyword>
<comment type="subcellular location">
    <subcellularLocation>
        <location evidence="1">Membrane</location>
        <topology evidence="1">Multi-pass membrane protein</topology>
    </subcellularLocation>
</comment>
<evidence type="ECO:0000313" key="13">
    <source>
        <dbReference type="WBParaSite" id="MBELARI_LOCUS18846"/>
    </source>
</evidence>
<keyword evidence="10" id="KW-0732">Signal</keyword>
<dbReference type="AlphaFoldDB" id="A0AAF3EXA8"/>